<feature type="compositionally biased region" description="Polar residues" evidence="3">
    <location>
        <begin position="505"/>
        <end position="520"/>
    </location>
</feature>
<feature type="compositionally biased region" description="Basic and acidic residues" evidence="3">
    <location>
        <begin position="723"/>
        <end position="768"/>
    </location>
</feature>
<evidence type="ECO:0000259" key="5">
    <source>
        <dbReference type="PROSITE" id="PS50238"/>
    </source>
</evidence>
<dbReference type="InterPro" id="IPR025757">
    <property type="entry name" value="MIP1_Leuzipper"/>
</dbReference>
<dbReference type="Proteomes" id="UP001457282">
    <property type="component" value="Unassembled WGS sequence"/>
</dbReference>
<dbReference type="Gene3D" id="1.10.555.10">
    <property type="entry name" value="Rho GTPase activation protein"/>
    <property type="match status" value="1"/>
</dbReference>
<evidence type="ECO:0008006" key="8">
    <source>
        <dbReference type="Google" id="ProtNLM"/>
    </source>
</evidence>
<proteinExistence type="predicted"/>
<feature type="compositionally biased region" description="Basic and acidic residues" evidence="3">
    <location>
        <begin position="867"/>
        <end position="900"/>
    </location>
</feature>
<dbReference type="CDD" id="cd00821">
    <property type="entry name" value="PH"/>
    <property type="match status" value="1"/>
</dbReference>
<keyword evidence="2" id="KW-0175">Coiled coil</keyword>
<dbReference type="GO" id="GO:0007165">
    <property type="term" value="P:signal transduction"/>
    <property type="evidence" value="ECO:0007669"/>
    <property type="project" value="InterPro"/>
</dbReference>
<dbReference type="SUPFAM" id="SSF50729">
    <property type="entry name" value="PH domain-like"/>
    <property type="match status" value="1"/>
</dbReference>
<dbReference type="InterPro" id="IPR001849">
    <property type="entry name" value="PH_domain"/>
</dbReference>
<dbReference type="PROSITE" id="PS50238">
    <property type="entry name" value="RHOGAP"/>
    <property type="match status" value="1"/>
</dbReference>
<feature type="region of interest" description="Disordered" evidence="3">
    <location>
        <begin position="1"/>
        <end position="41"/>
    </location>
</feature>
<feature type="compositionally biased region" description="Polar residues" evidence="3">
    <location>
        <begin position="838"/>
        <end position="850"/>
    </location>
</feature>
<gene>
    <name evidence="6" type="ORF">M0R45_027346</name>
</gene>
<dbReference type="PANTHER" id="PTHR46265:SF21">
    <property type="entry name" value="RHO GTPASE-ACTIVATING PROTEIN REN1-LIKE ISOFORM X1"/>
    <property type="match status" value="1"/>
</dbReference>
<dbReference type="PROSITE" id="PS50003">
    <property type="entry name" value="PH_DOMAIN"/>
    <property type="match status" value="1"/>
</dbReference>
<evidence type="ECO:0000313" key="7">
    <source>
        <dbReference type="Proteomes" id="UP001457282"/>
    </source>
</evidence>
<dbReference type="CDD" id="cd00159">
    <property type="entry name" value="RhoGAP"/>
    <property type="match status" value="1"/>
</dbReference>
<name>A0AAW1X052_RUBAR</name>
<dbReference type="SUPFAM" id="SSF48350">
    <property type="entry name" value="GTPase activation domain, GAP"/>
    <property type="match status" value="1"/>
</dbReference>
<feature type="region of interest" description="Disordered" evidence="3">
    <location>
        <begin position="396"/>
        <end position="562"/>
    </location>
</feature>
<evidence type="ECO:0000259" key="4">
    <source>
        <dbReference type="PROSITE" id="PS50003"/>
    </source>
</evidence>
<dbReference type="Pfam" id="PF14389">
    <property type="entry name" value="Lzipper-MIP1"/>
    <property type="match status" value="1"/>
</dbReference>
<feature type="compositionally biased region" description="Polar residues" evidence="3">
    <location>
        <begin position="30"/>
        <end position="40"/>
    </location>
</feature>
<dbReference type="Pfam" id="PF00169">
    <property type="entry name" value="PH"/>
    <property type="match status" value="1"/>
</dbReference>
<dbReference type="InterPro" id="IPR008936">
    <property type="entry name" value="Rho_GTPase_activation_prot"/>
</dbReference>
<feature type="compositionally biased region" description="Low complexity" evidence="3">
    <location>
        <begin position="1"/>
        <end position="14"/>
    </location>
</feature>
<sequence length="932" mass="101117">MTNIIPEAPQGEGKAPPPPPPPGGPVHAETQPSRGGNTIFKSGPLFISSKGIGWTSWKKRWFILTRTSLVFFRSDPSAVQKGSEVNLTLGGIDLNNSGSVVVKEDKKLLTVLFPDGRDGRAFTLKAETLKDLHEWKEALENALSNAPSGANAMGQNGILGKDQTDSKDGSLDQPKEKPPPKSTVVGIPVLLALEDVDGAPSFLEKALRFVEEHGVKVEGILRQAADVDDVECRIREYEQGKVEFSPEEDSHVIADCVKYVLRELPSSPVPASCCNALLDSFRKSGNDRTGRINAMRTTICDTFPEPNRRLLQRILLMMQTIASHKSVNRMSCSAVAACMAPLLLRPLLAGDCEIDNDFNVGGDNSVQLLQAAAAANHAQAIVITLLEEYDNIFGEGSLSPELYSDTEDDESETEGATEDDEYYEDDETESDGEYDDDDDVEIVSGSCSESDGDSEQSDNKDGDCLGSRSKVPGGGDDSKAQKKLSSSSLKLVQPKAGVKIKENEQNASGNNSAERANESTGVGDVSRETSSVHQSAGHGLPCMQKSSSISNGPVHDARHRSNWGRTAARKNLSMESIDFGIEEEDEEIQRLEITKSELENKIAEEVQGNTALQASLAKQKKALHEHRLALEQDVARLQEQLQKERYLAAALEAGLKISEGYVPNLVNVDEKTRAELEEISQAEADCTNLKQKVDDLGVQLNQQRERNYGSSSVSDASSSSRYSWDHDTKQQTKDSEAVAPSHFERSRSKDAHRDGTENANERKVDGLHKTSSRPVGGASDSSAVEPVVAKPSSTNSKKGGEGGNSTTSAITKLTSRLNFLKERRSQIASEIQGRDKGQPSQSLEKSQSFPDNPEIVKGLEVSGSSQKSEKLRKAGSHSENRVKKSEAQQQHILDRGKSESHLSINVEKGRVADSSSSSSSSKPFPSPRKDTR</sequence>
<evidence type="ECO:0000256" key="2">
    <source>
        <dbReference type="SAM" id="Coils"/>
    </source>
</evidence>
<protein>
    <recommendedName>
        <fullName evidence="8">Rho GTPase-activating protein REN1</fullName>
    </recommendedName>
</protein>
<feature type="compositionally biased region" description="Polar residues" evidence="3">
    <location>
        <begin position="804"/>
        <end position="817"/>
    </location>
</feature>
<feature type="coiled-coil region" evidence="2">
    <location>
        <begin position="581"/>
        <end position="647"/>
    </location>
</feature>
<dbReference type="PANTHER" id="PTHR46265">
    <property type="entry name" value="RHO GTPASE-ACTIVATING PROTEIN 7"/>
    <property type="match status" value="1"/>
</dbReference>
<feature type="compositionally biased region" description="Low complexity" evidence="3">
    <location>
        <begin position="710"/>
        <end position="722"/>
    </location>
</feature>
<feature type="compositionally biased region" description="Pro residues" evidence="3">
    <location>
        <begin position="15"/>
        <end position="24"/>
    </location>
</feature>
<comment type="caution">
    <text evidence="6">The sequence shown here is derived from an EMBL/GenBank/DDBJ whole genome shotgun (WGS) entry which is preliminary data.</text>
</comment>
<feature type="domain" description="Rho-GAP" evidence="5">
    <location>
        <begin position="191"/>
        <end position="393"/>
    </location>
</feature>
<keyword evidence="7" id="KW-1185">Reference proteome</keyword>
<evidence type="ECO:0000256" key="3">
    <source>
        <dbReference type="SAM" id="MobiDB-lite"/>
    </source>
</evidence>
<dbReference type="Pfam" id="PF00620">
    <property type="entry name" value="RhoGAP"/>
    <property type="match status" value="1"/>
</dbReference>
<feature type="compositionally biased region" description="Basic and acidic residues" evidence="3">
    <location>
        <begin position="162"/>
        <end position="179"/>
    </location>
</feature>
<dbReference type="GO" id="GO:0005096">
    <property type="term" value="F:GTPase activator activity"/>
    <property type="evidence" value="ECO:0007669"/>
    <property type="project" value="UniProtKB-KW"/>
</dbReference>
<dbReference type="SMART" id="SM00233">
    <property type="entry name" value="PH"/>
    <property type="match status" value="1"/>
</dbReference>
<reference evidence="6 7" key="1">
    <citation type="journal article" date="2023" name="G3 (Bethesda)">
        <title>A chromosome-length genome assembly and annotation of blackberry (Rubus argutus, cv. 'Hillquist').</title>
        <authorList>
            <person name="Bruna T."/>
            <person name="Aryal R."/>
            <person name="Dudchenko O."/>
            <person name="Sargent D.J."/>
            <person name="Mead D."/>
            <person name="Buti M."/>
            <person name="Cavallini A."/>
            <person name="Hytonen T."/>
            <person name="Andres J."/>
            <person name="Pham M."/>
            <person name="Weisz D."/>
            <person name="Mascagni F."/>
            <person name="Usai G."/>
            <person name="Natali L."/>
            <person name="Bassil N."/>
            <person name="Fernandez G.E."/>
            <person name="Lomsadze A."/>
            <person name="Armour M."/>
            <person name="Olukolu B."/>
            <person name="Poorten T."/>
            <person name="Britton C."/>
            <person name="Davik J."/>
            <person name="Ashrafi H."/>
            <person name="Aiden E.L."/>
            <person name="Borodovsky M."/>
            <person name="Worthington M."/>
        </authorList>
    </citation>
    <scope>NUCLEOTIDE SEQUENCE [LARGE SCALE GENOMIC DNA]</scope>
    <source>
        <strain evidence="6">PI 553951</strain>
    </source>
</reference>
<dbReference type="InterPro" id="IPR000198">
    <property type="entry name" value="RhoGAP_dom"/>
</dbReference>
<evidence type="ECO:0000256" key="1">
    <source>
        <dbReference type="ARBA" id="ARBA00022468"/>
    </source>
</evidence>
<feature type="region of interest" description="Disordered" evidence="3">
    <location>
        <begin position="145"/>
        <end position="183"/>
    </location>
</feature>
<dbReference type="EMBL" id="JBEDUW010000005">
    <property type="protein sequence ID" value="KAK9930307.1"/>
    <property type="molecule type" value="Genomic_DNA"/>
</dbReference>
<feature type="domain" description="PH" evidence="4">
    <location>
        <begin position="38"/>
        <end position="144"/>
    </location>
</feature>
<dbReference type="SMART" id="SM00324">
    <property type="entry name" value="RhoGAP"/>
    <property type="match status" value="1"/>
</dbReference>
<dbReference type="InterPro" id="IPR052799">
    <property type="entry name" value="Rho_GAP_Regulators"/>
</dbReference>
<accession>A0AAW1X052</accession>
<feature type="region of interest" description="Disordered" evidence="3">
    <location>
        <begin position="700"/>
        <end position="932"/>
    </location>
</feature>
<dbReference type="Gene3D" id="2.30.29.30">
    <property type="entry name" value="Pleckstrin-homology domain (PH domain)/Phosphotyrosine-binding domain (PTB)"/>
    <property type="match status" value="1"/>
</dbReference>
<feature type="compositionally biased region" description="Acidic residues" evidence="3">
    <location>
        <begin position="404"/>
        <end position="441"/>
    </location>
</feature>
<dbReference type="InterPro" id="IPR011993">
    <property type="entry name" value="PH-like_dom_sf"/>
</dbReference>
<evidence type="ECO:0000313" key="6">
    <source>
        <dbReference type="EMBL" id="KAK9930307.1"/>
    </source>
</evidence>
<dbReference type="AlphaFoldDB" id="A0AAW1X052"/>
<organism evidence="6 7">
    <name type="scientific">Rubus argutus</name>
    <name type="common">Southern blackberry</name>
    <dbReference type="NCBI Taxonomy" id="59490"/>
    <lineage>
        <taxon>Eukaryota</taxon>
        <taxon>Viridiplantae</taxon>
        <taxon>Streptophyta</taxon>
        <taxon>Embryophyta</taxon>
        <taxon>Tracheophyta</taxon>
        <taxon>Spermatophyta</taxon>
        <taxon>Magnoliopsida</taxon>
        <taxon>eudicotyledons</taxon>
        <taxon>Gunneridae</taxon>
        <taxon>Pentapetalae</taxon>
        <taxon>rosids</taxon>
        <taxon>fabids</taxon>
        <taxon>Rosales</taxon>
        <taxon>Rosaceae</taxon>
        <taxon>Rosoideae</taxon>
        <taxon>Rosoideae incertae sedis</taxon>
        <taxon>Rubus</taxon>
    </lineage>
</organism>
<keyword evidence="1" id="KW-0343">GTPase activation</keyword>